<evidence type="ECO:0000313" key="2">
    <source>
        <dbReference type="Proteomes" id="UP001215598"/>
    </source>
</evidence>
<organism evidence="1 2">
    <name type="scientific">Mycena metata</name>
    <dbReference type="NCBI Taxonomy" id="1033252"/>
    <lineage>
        <taxon>Eukaryota</taxon>
        <taxon>Fungi</taxon>
        <taxon>Dikarya</taxon>
        <taxon>Basidiomycota</taxon>
        <taxon>Agaricomycotina</taxon>
        <taxon>Agaricomycetes</taxon>
        <taxon>Agaricomycetidae</taxon>
        <taxon>Agaricales</taxon>
        <taxon>Marasmiineae</taxon>
        <taxon>Mycenaceae</taxon>
        <taxon>Mycena</taxon>
    </lineage>
</organism>
<keyword evidence="2" id="KW-1185">Reference proteome</keyword>
<name>A0AAD7MAB3_9AGAR</name>
<proteinExistence type="predicted"/>
<dbReference type="Proteomes" id="UP001215598">
    <property type="component" value="Unassembled WGS sequence"/>
</dbReference>
<evidence type="ECO:0000313" key="1">
    <source>
        <dbReference type="EMBL" id="KAJ7708031.1"/>
    </source>
</evidence>
<dbReference type="AlphaFoldDB" id="A0AAD7MAB3"/>
<dbReference type="EMBL" id="JARKIB010000437">
    <property type="protein sequence ID" value="KAJ7708031.1"/>
    <property type="molecule type" value="Genomic_DNA"/>
</dbReference>
<comment type="caution">
    <text evidence="1">The sequence shown here is derived from an EMBL/GenBank/DDBJ whole genome shotgun (WGS) entry which is preliminary data.</text>
</comment>
<gene>
    <name evidence="1" type="ORF">B0H16DRAFT_1481442</name>
</gene>
<reference evidence="1" key="1">
    <citation type="submission" date="2023-03" db="EMBL/GenBank/DDBJ databases">
        <title>Massive genome expansion in bonnet fungi (Mycena s.s.) driven by repeated elements and novel gene families across ecological guilds.</title>
        <authorList>
            <consortium name="Lawrence Berkeley National Laboratory"/>
            <person name="Harder C.B."/>
            <person name="Miyauchi S."/>
            <person name="Viragh M."/>
            <person name="Kuo A."/>
            <person name="Thoen E."/>
            <person name="Andreopoulos B."/>
            <person name="Lu D."/>
            <person name="Skrede I."/>
            <person name="Drula E."/>
            <person name="Henrissat B."/>
            <person name="Morin E."/>
            <person name="Kohler A."/>
            <person name="Barry K."/>
            <person name="LaButti K."/>
            <person name="Morin E."/>
            <person name="Salamov A."/>
            <person name="Lipzen A."/>
            <person name="Mereny Z."/>
            <person name="Hegedus B."/>
            <person name="Baldrian P."/>
            <person name="Stursova M."/>
            <person name="Weitz H."/>
            <person name="Taylor A."/>
            <person name="Grigoriev I.V."/>
            <person name="Nagy L.G."/>
            <person name="Martin F."/>
            <person name="Kauserud H."/>
        </authorList>
    </citation>
    <scope>NUCLEOTIDE SEQUENCE</scope>
    <source>
        <strain evidence="1">CBHHK182m</strain>
    </source>
</reference>
<sequence length="126" mass="13847">MMEVASKRRAQTKLFTAESKTIDVFNFKENFGPSIALYQKSGSNRPRTVTLLLPLFQATEAPATSLVVTVTRQKRGNTTEGSVTVTVAPLQVRVRGSERTTAEGILNTSRFGKGWSARALICVRDQ</sequence>
<accession>A0AAD7MAB3</accession>
<protein>
    <submittedName>
        <fullName evidence="1">Uncharacterized protein</fullName>
    </submittedName>
</protein>